<dbReference type="GO" id="GO:0016491">
    <property type="term" value="F:oxidoreductase activity"/>
    <property type="evidence" value="ECO:0007669"/>
    <property type="project" value="UniProtKB-KW"/>
</dbReference>
<dbReference type="GO" id="GO:0005506">
    <property type="term" value="F:iron ion binding"/>
    <property type="evidence" value="ECO:0007669"/>
    <property type="project" value="InterPro"/>
</dbReference>
<comment type="caution">
    <text evidence="7">The sequence shown here is derived from an EMBL/GenBank/DDBJ whole genome shotgun (WGS) entry which is preliminary data.</text>
</comment>
<keyword evidence="3" id="KW-0560">Oxidoreductase</keyword>
<dbReference type="SUPFAM" id="SSF54292">
    <property type="entry name" value="2Fe-2S ferredoxin-like"/>
    <property type="match status" value="1"/>
</dbReference>
<dbReference type="PROSITE" id="PS00197">
    <property type="entry name" value="2FE2S_FER_1"/>
    <property type="match status" value="1"/>
</dbReference>
<dbReference type="Proteomes" id="UP000326759">
    <property type="component" value="Unassembled WGS sequence"/>
</dbReference>
<dbReference type="InterPro" id="IPR016208">
    <property type="entry name" value="Ald_Oxase/xanthine_DH-like"/>
</dbReference>
<reference evidence="7 8" key="1">
    <citation type="journal article" date="2019" name="PLoS Biol.">
        <title>Sex chromosomes control vertical transmission of feminizing Wolbachia symbionts in an isopod.</title>
        <authorList>
            <person name="Becking T."/>
            <person name="Chebbi M.A."/>
            <person name="Giraud I."/>
            <person name="Moumen B."/>
            <person name="Laverre T."/>
            <person name="Caubet Y."/>
            <person name="Peccoud J."/>
            <person name="Gilbert C."/>
            <person name="Cordaux R."/>
        </authorList>
    </citation>
    <scope>NUCLEOTIDE SEQUENCE [LARGE SCALE GENOMIC DNA]</scope>
    <source>
        <strain evidence="7">ANa2</strain>
        <tissue evidence="7">Whole body excluding digestive tract and cuticle</tissue>
    </source>
</reference>
<dbReference type="PANTHER" id="PTHR45444">
    <property type="entry name" value="XANTHINE DEHYDROGENASE"/>
    <property type="match status" value="1"/>
</dbReference>
<organism evidence="7 8">
    <name type="scientific">Armadillidium nasatum</name>
    <dbReference type="NCBI Taxonomy" id="96803"/>
    <lineage>
        <taxon>Eukaryota</taxon>
        <taxon>Metazoa</taxon>
        <taxon>Ecdysozoa</taxon>
        <taxon>Arthropoda</taxon>
        <taxon>Crustacea</taxon>
        <taxon>Multicrustacea</taxon>
        <taxon>Malacostraca</taxon>
        <taxon>Eumalacostraca</taxon>
        <taxon>Peracarida</taxon>
        <taxon>Isopoda</taxon>
        <taxon>Oniscidea</taxon>
        <taxon>Crinocheta</taxon>
        <taxon>Armadillidiidae</taxon>
        <taxon>Armadillidium</taxon>
    </lineage>
</organism>
<evidence type="ECO:0000256" key="4">
    <source>
        <dbReference type="ARBA" id="ARBA00023004"/>
    </source>
</evidence>
<dbReference type="InterPro" id="IPR012675">
    <property type="entry name" value="Beta-grasp_dom_sf"/>
</dbReference>
<dbReference type="InterPro" id="IPR002888">
    <property type="entry name" value="2Fe-2S-bd"/>
</dbReference>
<dbReference type="Pfam" id="PF00111">
    <property type="entry name" value="Fer2"/>
    <property type="match status" value="1"/>
</dbReference>
<dbReference type="InterPro" id="IPR036884">
    <property type="entry name" value="2Fe-2S-bd_dom_sf"/>
</dbReference>
<dbReference type="Pfam" id="PF01799">
    <property type="entry name" value="Fer2_2"/>
    <property type="match status" value="1"/>
</dbReference>
<keyword evidence="4" id="KW-0408">Iron</keyword>
<dbReference type="Gene3D" id="1.10.150.120">
    <property type="entry name" value="[2Fe-2S]-binding domain"/>
    <property type="match status" value="1"/>
</dbReference>
<dbReference type="InterPro" id="IPR006058">
    <property type="entry name" value="2Fe2S_fd_BS"/>
</dbReference>
<dbReference type="InterPro" id="IPR001041">
    <property type="entry name" value="2Fe-2S_ferredoxin-type"/>
</dbReference>
<gene>
    <name evidence="7" type="primary">nicA</name>
    <name evidence="7" type="ORF">Anas_07003</name>
</gene>
<name>A0A5N5THP3_9CRUS</name>
<feature type="domain" description="2Fe-2S ferredoxin-type" evidence="6">
    <location>
        <begin position="1"/>
        <end position="51"/>
    </location>
</feature>
<dbReference type="Gene3D" id="3.10.20.30">
    <property type="match status" value="1"/>
</dbReference>
<dbReference type="InterPro" id="IPR036010">
    <property type="entry name" value="2Fe-2S_ferredoxin-like_sf"/>
</dbReference>
<dbReference type="GO" id="GO:0051537">
    <property type="term" value="F:2 iron, 2 sulfur cluster binding"/>
    <property type="evidence" value="ECO:0007669"/>
    <property type="project" value="UniProtKB-KW"/>
</dbReference>
<evidence type="ECO:0000259" key="6">
    <source>
        <dbReference type="PROSITE" id="PS51085"/>
    </source>
</evidence>
<sequence>MGCGEGGCGACTVMVSKLESRTQKIRHFTVNACLAPIGTMHGLAVTTVEGIGSTKSRLHPVQERLAKAHGSQCGFCTPGFVMSMYTLLRNNPEPTMEEIEENLVGKY</sequence>
<evidence type="ECO:0000313" key="8">
    <source>
        <dbReference type="Proteomes" id="UP000326759"/>
    </source>
</evidence>
<evidence type="ECO:0000256" key="3">
    <source>
        <dbReference type="ARBA" id="ARBA00023002"/>
    </source>
</evidence>
<dbReference type="OrthoDB" id="8300278at2759"/>
<dbReference type="SUPFAM" id="SSF47741">
    <property type="entry name" value="CO dehydrogenase ISP C-domain like"/>
    <property type="match status" value="1"/>
</dbReference>
<dbReference type="AlphaFoldDB" id="A0A5N5THP3"/>
<keyword evidence="2" id="KW-0479">Metal-binding</keyword>
<evidence type="ECO:0000256" key="2">
    <source>
        <dbReference type="ARBA" id="ARBA00022723"/>
    </source>
</evidence>
<keyword evidence="8" id="KW-1185">Reference proteome</keyword>
<evidence type="ECO:0000256" key="5">
    <source>
        <dbReference type="ARBA" id="ARBA00023014"/>
    </source>
</evidence>
<evidence type="ECO:0000256" key="1">
    <source>
        <dbReference type="ARBA" id="ARBA00022714"/>
    </source>
</evidence>
<protein>
    <submittedName>
        <fullName evidence="7">Nicotinate dehydrogenase subunit A</fullName>
    </submittedName>
</protein>
<accession>A0A5N5THP3</accession>
<dbReference type="PROSITE" id="PS51085">
    <property type="entry name" value="2FE2S_FER_2"/>
    <property type="match status" value="1"/>
</dbReference>
<dbReference type="EMBL" id="SEYY01001135">
    <property type="protein sequence ID" value="KAB7505699.1"/>
    <property type="molecule type" value="Genomic_DNA"/>
</dbReference>
<proteinExistence type="predicted"/>
<dbReference type="PANTHER" id="PTHR45444:SF3">
    <property type="entry name" value="XANTHINE DEHYDROGENASE"/>
    <property type="match status" value="1"/>
</dbReference>
<keyword evidence="5" id="KW-0411">Iron-sulfur</keyword>
<evidence type="ECO:0000313" key="7">
    <source>
        <dbReference type="EMBL" id="KAB7505699.1"/>
    </source>
</evidence>
<keyword evidence="1" id="KW-0001">2Fe-2S</keyword>